<evidence type="ECO:0000313" key="4">
    <source>
        <dbReference type="Proteomes" id="UP000474024"/>
    </source>
</evidence>
<keyword evidence="2" id="KW-0472">Membrane</keyword>
<keyword evidence="4" id="KW-1185">Reference proteome</keyword>
<name>A0A6L5YTM6_9FIRM</name>
<feature type="transmembrane region" description="Helical" evidence="2">
    <location>
        <begin position="152"/>
        <end position="175"/>
    </location>
</feature>
<dbReference type="EMBL" id="VUNI01000024">
    <property type="protein sequence ID" value="MST75708.1"/>
    <property type="molecule type" value="Genomic_DNA"/>
</dbReference>
<dbReference type="Proteomes" id="UP000474024">
    <property type="component" value="Unassembled WGS sequence"/>
</dbReference>
<sequence length="365" mass="40513">MRNYGRFLKNIAGILLLLALVSLLLPFCRFPVGGQEITLSGMDVLSAGAKAGYTYLTKGQLADDYVLKAPLTVGTMKSVLTFVQGNVDSRLLAAGAVAVVLPLLLCFLAMCMLFLARGKKTMVLPTLFTLIVLAEMLVALFGLAELHPYLRIGVYLFTLLHGIALILILIGWVTGGYRRPEEKSKDSNSHERTPRKSHHKWPRRKLFRKKKSKKKRKSKKQPARKESTDKRPQTGKDNTDKKPQTKKDNTDKKSPSRKESTAQKNGTTKSDSSAAGKNQPSKKNSSRDMVADRGSAYVWNDCSISYDATSKTYQIVNNSLEDILIYKDDTVIGGLKSGGKVFVDDTVTLQRKGSQERLRLSVKSR</sequence>
<feature type="compositionally biased region" description="Basic residues" evidence="1">
    <location>
        <begin position="195"/>
        <end position="222"/>
    </location>
</feature>
<reference evidence="3 4" key="1">
    <citation type="submission" date="2019-08" db="EMBL/GenBank/DDBJ databases">
        <title>In-depth cultivation of the pig gut microbiome towards novel bacterial diversity and tailored functional studies.</title>
        <authorList>
            <person name="Wylensek D."/>
            <person name="Hitch T.C.A."/>
            <person name="Clavel T."/>
        </authorList>
    </citation>
    <scope>NUCLEOTIDE SEQUENCE [LARGE SCALE GENOMIC DNA]</scope>
    <source>
        <strain evidence="3 4">MUC/MUC-530-WT-4D</strain>
    </source>
</reference>
<feature type="compositionally biased region" description="Basic and acidic residues" evidence="1">
    <location>
        <begin position="223"/>
        <end position="261"/>
    </location>
</feature>
<evidence type="ECO:0000313" key="3">
    <source>
        <dbReference type="EMBL" id="MST75708.1"/>
    </source>
</evidence>
<keyword evidence="2" id="KW-1133">Transmembrane helix</keyword>
<protein>
    <submittedName>
        <fullName evidence="3">Uncharacterized protein</fullName>
    </submittedName>
</protein>
<comment type="caution">
    <text evidence="3">The sequence shown here is derived from an EMBL/GenBank/DDBJ whole genome shotgun (WGS) entry which is preliminary data.</text>
</comment>
<proteinExistence type="predicted"/>
<evidence type="ECO:0000256" key="2">
    <source>
        <dbReference type="SAM" id="Phobius"/>
    </source>
</evidence>
<evidence type="ECO:0000256" key="1">
    <source>
        <dbReference type="SAM" id="MobiDB-lite"/>
    </source>
</evidence>
<feature type="transmembrane region" description="Helical" evidence="2">
    <location>
        <begin position="91"/>
        <end position="115"/>
    </location>
</feature>
<feature type="compositionally biased region" description="Basic and acidic residues" evidence="1">
    <location>
        <begin position="180"/>
        <end position="194"/>
    </location>
</feature>
<feature type="compositionally biased region" description="Polar residues" evidence="1">
    <location>
        <begin position="262"/>
        <end position="283"/>
    </location>
</feature>
<gene>
    <name evidence="3" type="ORF">FYJ75_11920</name>
</gene>
<keyword evidence="2" id="KW-0812">Transmembrane</keyword>
<organism evidence="3 4">
    <name type="scientific">Roseburia porci</name>
    <dbReference type="NCBI Taxonomy" id="2605790"/>
    <lineage>
        <taxon>Bacteria</taxon>
        <taxon>Bacillati</taxon>
        <taxon>Bacillota</taxon>
        <taxon>Clostridia</taxon>
        <taxon>Lachnospirales</taxon>
        <taxon>Lachnospiraceae</taxon>
        <taxon>Roseburia</taxon>
    </lineage>
</organism>
<accession>A0A6L5YTM6</accession>
<feature type="transmembrane region" description="Helical" evidence="2">
    <location>
        <begin position="127"/>
        <end position="146"/>
    </location>
</feature>
<feature type="region of interest" description="Disordered" evidence="1">
    <location>
        <begin position="180"/>
        <end position="289"/>
    </location>
</feature>
<dbReference type="RefSeq" id="WP_154430673.1">
    <property type="nucleotide sequence ID" value="NZ_VUNI01000024.1"/>
</dbReference>
<dbReference type="AlphaFoldDB" id="A0A6L5YTM6"/>